<dbReference type="AlphaFoldDB" id="A0ABD3HQR9"/>
<comment type="caution">
    <text evidence="3">The sequence shown here is derived from an EMBL/GenBank/DDBJ whole genome shotgun (WGS) entry which is preliminary data.</text>
</comment>
<keyword evidence="4" id="KW-1185">Reference proteome</keyword>
<evidence type="ECO:0000313" key="4">
    <source>
        <dbReference type="Proteomes" id="UP001633002"/>
    </source>
</evidence>
<feature type="region of interest" description="Disordered" evidence="1">
    <location>
        <begin position="158"/>
        <end position="188"/>
    </location>
</feature>
<accession>A0ABD3HQR9</accession>
<evidence type="ECO:0000259" key="2">
    <source>
        <dbReference type="Pfam" id="PF21859"/>
    </source>
</evidence>
<feature type="domain" description="Replitron HUH endonuclease" evidence="2">
    <location>
        <begin position="200"/>
        <end position="322"/>
    </location>
</feature>
<dbReference type="Proteomes" id="UP001633002">
    <property type="component" value="Unassembled WGS sequence"/>
</dbReference>
<proteinExistence type="predicted"/>
<sequence length="496" mass="56415">MIKILYADNLPVYPIEKASRCSGAANNLSSAEWRCYEEREDYYVIEPTYVAVEWINNQQVSSIGPFLFCSHNDHYVQLEDATGRLFTHWKWTCRKRAGIWEYRSTAISVWCSKCACAAAHKYKETPNHLPLIRACVLLCSTIMTYATVVSGTPKNVRELKRAARKPAPKQAEPPPLKKTTKVPAKATRKKPEAKLQQVSITVGIVGDDITQETFADMKRFMDNRATVGLIALERGDATLQLHIQGVLALMSTSTKAVKQDIMEAIGWKSNCPLGGAVCVKALTNKGIHTLVGICTKDQQELHYQMHSVNVSPEQMEEGKRRYLIFGACNFKNRVELSPYNLLIRAMQYRRYRAKNPLSITFRGCLRKMLLTGQYYPGLRWLLSPKMSYEQAESMWRLATAPESTTLRDIDFTFYGLQPTERYHTYNFNESMLFHAQEKAQAQEADDINQQLHDLEARIRGTTIAADPDENDEEDSQAGDHQSPPEWQDLGEYVPLV</sequence>
<evidence type="ECO:0000256" key="1">
    <source>
        <dbReference type="SAM" id="MobiDB-lite"/>
    </source>
</evidence>
<name>A0ABD3HQR9_9MARC</name>
<organism evidence="3 4">
    <name type="scientific">Riccia sorocarpa</name>
    <dbReference type="NCBI Taxonomy" id="122646"/>
    <lineage>
        <taxon>Eukaryota</taxon>
        <taxon>Viridiplantae</taxon>
        <taxon>Streptophyta</taxon>
        <taxon>Embryophyta</taxon>
        <taxon>Marchantiophyta</taxon>
        <taxon>Marchantiopsida</taxon>
        <taxon>Marchantiidae</taxon>
        <taxon>Marchantiales</taxon>
        <taxon>Ricciaceae</taxon>
        <taxon>Riccia</taxon>
    </lineage>
</organism>
<feature type="compositionally biased region" description="Acidic residues" evidence="1">
    <location>
        <begin position="466"/>
        <end position="476"/>
    </location>
</feature>
<gene>
    <name evidence="3" type="ORF">R1sor_006807</name>
</gene>
<reference evidence="3 4" key="1">
    <citation type="submission" date="2024-09" db="EMBL/GenBank/DDBJ databases">
        <title>Chromosome-scale assembly of Riccia sorocarpa.</title>
        <authorList>
            <person name="Paukszto L."/>
        </authorList>
    </citation>
    <scope>NUCLEOTIDE SEQUENCE [LARGE SCALE GENOMIC DNA]</scope>
    <source>
        <strain evidence="3">LP-2024</strain>
        <tissue evidence="3">Aerial parts of the thallus</tissue>
    </source>
</reference>
<protein>
    <recommendedName>
        <fullName evidence="2">Replitron HUH endonuclease domain-containing protein</fullName>
    </recommendedName>
</protein>
<dbReference type="InterPro" id="IPR054424">
    <property type="entry name" value="Replitron_HUH"/>
</dbReference>
<feature type="region of interest" description="Disordered" evidence="1">
    <location>
        <begin position="458"/>
        <end position="496"/>
    </location>
</feature>
<evidence type="ECO:0000313" key="3">
    <source>
        <dbReference type="EMBL" id="KAL3693156.1"/>
    </source>
</evidence>
<dbReference type="EMBL" id="JBJQOH010000003">
    <property type="protein sequence ID" value="KAL3693156.1"/>
    <property type="molecule type" value="Genomic_DNA"/>
</dbReference>
<dbReference type="Pfam" id="PF21859">
    <property type="entry name" value="Replitron_HUH"/>
    <property type="match status" value="1"/>
</dbReference>